<dbReference type="EMBL" id="JAIVFG010000116">
    <property type="protein sequence ID" value="MDB0574059.1"/>
    <property type="molecule type" value="Genomic_DNA"/>
</dbReference>
<accession>A0AAW5ZVB7</accession>
<organism evidence="1 2">
    <name type="scientific">Ralstonia solanacearum</name>
    <name type="common">Pseudomonas solanacearum</name>
    <dbReference type="NCBI Taxonomy" id="305"/>
    <lineage>
        <taxon>Bacteria</taxon>
        <taxon>Pseudomonadati</taxon>
        <taxon>Pseudomonadota</taxon>
        <taxon>Betaproteobacteria</taxon>
        <taxon>Burkholderiales</taxon>
        <taxon>Burkholderiaceae</taxon>
        <taxon>Ralstonia</taxon>
        <taxon>Ralstonia solanacearum species complex</taxon>
    </lineage>
</organism>
<evidence type="ECO:0000313" key="1">
    <source>
        <dbReference type="EMBL" id="MDB0574059.1"/>
    </source>
</evidence>
<dbReference type="RefSeq" id="WP_271657471.1">
    <property type="nucleotide sequence ID" value="NZ_JAIVFG010000116.1"/>
</dbReference>
<reference evidence="1" key="1">
    <citation type="submission" date="2021-09" db="EMBL/GenBank/DDBJ databases">
        <title>Genomic analysis of Ralstonia spp.</title>
        <authorList>
            <person name="Aburjaile F."/>
            <person name="Ariute J.C."/>
            <person name="Pais A.K.L."/>
            <person name="Albuquerque G.M.R."/>
            <person name="Silva A.M.F."/>
            <person name="Brenig B."/>
            <person name="Azevedo V."/>
            <person name="Matiuzzi M."/>
            <person name="Ramos R."/>
            <person name="Goes-Neto A."/>
            <person name="Soares S."/>
            <person name="Iseppon A.M.B."/>
            <person name="Souza E."/>
            <person name="Gama M."/>
        </authorList>
    </citation>
    <scope>NUCLEOTIDE SEQUENCE</scope>
    <source>
        <strain evidence="1">CCRMRs91</strain>
    </source>
</reference>
<dbReference type="Proteomes" id="UP001144050">
    <property type="component" value="Unassembled WGS sequence"/>
</dbReference>
<comment type="caution">
    <text evidence="1">The sequence shown here is derived from an EMBL/GenBank/DDBJ whole genome shotgun (WGS) entry which is preliminary data.</text>
</comment>
<protein>
    <submittedName>
        <fullName evidence="1">Uncharacterized protein</fullName>
    </submittedName>
</protein>
<proteinExistence type="predicted"/>
<evidence type="ECO:0000313" key="2">
    <source>
        <dbReference type="Proteomes" id="UP001144050"/>
    </source>
</evidence>
<dbReference type="AlphaFoldDB" id="A0AAW5ZVB7"/>
<name>A0AAW5ZVB7_RALSL</name>
<gene>
    <name evidence="1" type="ORF">LBW59_25375</name>
</gene>
<sequence>MSDMAPNSKPAGKRICWECVGEFCSVDEADAVIADCRTFVAGLVVLCHPDFKLNEHKFEQEI</sequence>